<reference evidence="10 11" key="1">
    <citation type="submission" date="2020-04" db="EMBL/GenBank/DDBJ databases">
        <authorList>
            <person name="Laetsch R D."/>
            <person name="Stevens L."/>
            <person name="Kumar S."/>
            <person name="Blaxter L. M."/>
        </authorList>
    </citation>
    <scope>NUCLEOTIDE SEQUENCE [LARGE SCALE GENOMIC DNA]</scope>
</reference>
<dbReference type="GO" id="GO:0030968">
    <property type="term" value="P:endoplasmic reticulum unfolded protein response"/>
    <property type="evidence" value="ECO:0007669"/>
    <property type="project" value="InterPro"/>
</dbReference>
<keyword evidence="2 8" id="KW-0732">Signal</keyword>
<dbReference type="SUPFAM" id="SSF50911">
    <property type="entry name" value="Mannose 6-phosphate receptor domain"/>
    <property type="match status" value="2"/>
</dbReference>
<evidence type="ECO:0000256" key="4">
    <source>
        <dbReference type="ARBA" id="ARBA00023157"/>
    </source>
</evidence>
<dbReference type="Gene3D" id="2.70.130.10">
    <property type="entry name" value="Mannose-6-phosphate receptor binding domain"/>
    <property type="match status" value="2"/>
</dbReference>
<dbReference type="AlphaFoldDB" id="A0A8S1F4T2"/>
<evidence type="ECO:0000256" key="2">
    <source>
        <dbReference type="ARBA" id="ARBA00022729"/>
    </source>
</evidence>
<feature type="domain" description="MRH" evidence="9">
    <location>
        <begin position="95"/>
        <end position="222"/>
    </location>
</feature>
<evidence type="ECO:0000259" key="9">
    <source>
        <dbReference type="PROSITE" id="PS51914"/>
    </source>
</evidence>
<dbReference type="FunFam" id="2.70.130.10:FF:000001">
    <property type="entry name" value="Endoplasmic reticulum lectin 1"/>
    <property type="match status" value="1"/>
</dbReference>
<dbReference type="InterPro" id="IPR009011">
    <property type="entry name" value="Man6P_isomerase_rcpt-bd_dom_sf"/>
</dbReference>
<dbReference type="EMBL" id="CADEPM010000006">
    <property type="protein sequence ID" value="CAB3407131.1"/>
    <property type="molecule type" value="Genomic_DNA"/>
</dbReference>
<proteinExistence type="predicted"/>
<evidence type="ECO:0000256" key="8">
    <source>
        <dbReference type="SAM" id="SignalP"/>
    </source>
</evidence>
<sequence>MRILLFALIFGQVHLEKIDDSIHYYLTFTNDASKLKVTPLTDEKISESDDLLKITTRNNERFVCKLPQLESTKVDHTEYKGKNPEQLLQILHNDNICSYLIDVYWTYEVCHGKYVSQYHEDRALNSAERQEFYLGSWHFDYTSRKSSLEMNNPPKKRIENEDYPYYSESYTKGTTCDITGKPRTTDVIYICVENIQHKILSVTEVSSCHYEVLIMTELLCEHPAYRLTKQKDHEITCWNLDAKDEESAKPRALQRLDEFHSSTFKREYAIIDDGTKDTADEEVEEPETIDEMEYEEIQKNEGPEVQFKLGGKKRFVGKDTLANNPSVVQHTVNSLLTGEDCLTGGTGFWQYEFCFGKHVVQYHEDAKGHRISVLLGVFDEAVHNLWVQEQPMLRGPRKIDNHITQITHLYSKGDFCEEAGGHRSVEVRLRCLHSEYSALAVSLMLSEPKTCEYVLTVDSERFCEPLQYADDNGLIKLERVEPTDEETEEDTTIRSVHQEF</sequence>
<evidence type="ECO:0000256" key="5">
    <source>
        <dbReference type="ARBA" id="ARBA00037585"/>
    </source>
</evidence>
<dbReference type="GO" id="GO:0030970">
    <property type="term" value="P:retrograde protein transport, ER to cytosol"/>
    <property type="evidence" value="ECO:0007669"/>
    <property type="project" value="TreeGrafter"/>
</dbReference>
<comment type="caution">
    <text evidence="10">The sequence shown here is derived from an EMBL/GenBank/DDBJ whole genome shotgun (WGS) entry which is preliminary data.</text>
</comment>
<evidence type="ECO:0000313" key="11">
    <source>
        <dbReference type="Proteomes" id="UP000494206"/>
    </source>
</evidence>
<protein>
    <recommendedName>
        <fullName evidence="6">Endoplasmic reticulum lectin 1</fullName>
    </recommendedName>
    <alternativeName>
        <fullName evidence="7">ER lectin</fullName>
    </alternativeName>
</protein>
<feature type="chain" id="PRO_5035866552" description="Endoplasmic reticulum lectin 1" evidence="8">
    <location>
        <begin position="16"/>
        <end position="500"/>
    </location>
</feature>
<name>A0A8S1F4T2_9PELO</name>
<comment type="subcellular location">
    <subcellularLocation>
        <location evidence="1">Endoplasmic reticulum</location>
    </subcellularLocation>
</comment>
<dbReference type="OrthoDB" id="239053at2759"/>
<gene>
    <name evidence="10" type="ORF">CBOVIS_LOCUS9105</name>
</gene>
<feature type="domain" description="MRH" evidence="9">
    <location>
        <begin position="339"/>
        <end position="465"/>
    </location>
</feature>
<dbReference type="InterPro" id="IPR044865">
    <property type="entry name" value="MRH_dom"/>
</dbReference>
<dbReference type="PROSITE" id="PS51914">
    <property type="entry name" value="MRH"/>
    <property type="match status" value="2"/>
</dbReference>
<organism evidence="10 11">
    <name type="scientific">Caenorhabditis bovis</name>
    <dbReference type="NCBI Taxonomy" id="2654633"/>
    <lineage>
        <taxon>Eukaryota</taxon>
        <taxon>Metazoa</taxon>
        <taxon>Ecdysozoa</taxon>
        <taxon>Nematoda</taxon>
        <taxon>Chromadorea</taxon>
        <taxon>Rhabditida</taxon>
        <taxon>Rhabditina</taxon>
        <taxon>Rhabditomorpha</taxon>
        <taxon>Rhabditoidea</taxon>
        <taxon>Rhabditidae</taxon>
        <taxon>Peloderinae</taxon>
        <taxon>Caenorhabditis</taxon>
    </lineage>
</organism>
<evidence type="ECO:0000256" key="6">
    <source>
        <dbReference type="ARBA" id="ARBA00041108"/>
    </source>
</evidence>
<keyword evidence="3" id="KW-0256">Endoplasmic reticulum</keyword>
<keyword evidence="11" id="KW-1185">Reference proteome</keyword>
<keyword evidence="4" id="KW-1015">Disulfide bond</keyword>
<evidence type="ECO:0000256" key="1">
    <source>
        <dbReference type="ARBA" id="ARBA00004240"/>
    </source>
</evidence>
<dbReference type="InterPro" id="IPR045149">
    <property type="entry name" value="OS-9-like"/>
</dbReference>
<dbReference type="GO" id="GO:0005788">
    <property type="term" value="C:endoplasmic reticulum lumen"/>
    <property type="evidence" value="ECO:0007669"/>
    <property type="project" value="TreeGrafter"/>
</dbReference>
<dbReference type="PANTHER" id="PTHR15414">
    <property type="entry name" value="OS-9-RELATED"/>
    <property type="match status" value="1"/>
</dbReference>
<feature type="signal peptide" evidence="8">
    <location>
        <begin position="1"/>
        <end position="15"/>
    </location>
</feature>
<evidence type="ECO:0000256" key="7">
    <source>
        <dbReference type="ARBA" id="ARBA00041661"/>
    </source>
</evidence>
<accession>A0A8S1F4T2</accession>
<dbReference type="InterPro" id="IPR012913">
    <property type="entry name" value="OS9-like_dom"/>
</dbReference>
<evidence type="ECO:0000256" key="3">
    <source>
        <dbReference type="ARBA" id="ARBA00022824"/>
    </source>
</evidence>
<dbReference type="PANTHER" id="PTHR15414:SF0">
    <property type="entry name" value="ENDOPLASMIC RETICULUM LECTIN 1"/>
    <property type="match status" value="1"/>
</dbReference>
<dbReference type="Pfam" id="PF07915">
    <property type="entry name" value="PRKCSH"/>
    <property type="match status" value="2"/>
</dbReference>
<dbReference type="Proteomes" id="UP000494206">
    <property type="component" value="Unassembled WGS sequence"/>
</dbReference>
<comment type="function">
    <text evidence="5">Probable lectin that binds selectively to improperly folded lumenal proteins. May function in endoplasmic reticulum quality control and endoplasmic reticulum-associated degradation (ERAD) of both non-glycosylated proteins and glycoproteins.</text>
</comment>
<evidence type="ECO:0000313" key="10">
    <source>
        <dbReference type="EMBL" id="CAB3407131.1"/>
    </source>
</evidence>